<proteinExistence type="predicted"/>
<dbReference type="AlphaFoldDB" id="A0A164NJK1"/>
<evidence type="ECO:0000313" key="2">
    <source>
        <dbReference type="Proteomes" id="UP000076858"/>
    </source>
</evidence>
<accession>A0A164NJK1</accession>
<dbReference type="EMBL" id="LRGB01002849">
    <property type="protein sequence ID" value="KZS06010.1"/>
    <property type="molecule type" value="Genomic_DNA"/>
</dbReference>
<keyword evidence="2" id="KW-1185">Reference proteome</keyword>
<dbReference type="Proteomes" id="UP000076858">
    <property type="component" value="Unassembled WGS sequence"/>
</dbReference>
<protein>
    <submittedName>
        <fullName evidence="1">Uncharacterized protein</fullName>
    </submittedName>
</protein>
<reference evidence="1 2" key="1">
    <citation type="submission" date="2016-03" db="EMBL/GenBank/DDBJ databases">
        <title>EvidentialGene: Evidence-directed Construction of Genes on Genomes.</title>
        <authorList>
            <person name="Gilbert D.G."/>
            <person name="Choi J.-H."/>
            <person name="Mockaitis K."/>
            <person name="Colbourne J."/>
            <person name="Pfrender M."/>
        </authorList>
    </citation>
    <scope>NUCLEOTIDE SEQUENCE [LARGE SCALE GENOMIC DNA]</scope>
    <source>
        <strain evidence="1 2">Xinb3</strain>
        <tissue evidence="1">Complete organism</tissue>
    </source>
</reference>
<sequence length="59" mass="6657">MLSDVLCSGNSVQQTYYEITEDECEQSSLVLGNITSDGRLLYIDIARVHRRTEHRKAAA</sequence>
<organism evidence="1 2">
    <name type="scientific">Daphnia magna</name>
    <dbReference type="NCBI Taxonomy" id="35525"/>
    <lineage>
        <taxon>Eukaryota</taxon>
        <taxon>Metazoa</taxon>
        <taxon>Ecdysozoa</taxon>
        <taxon>Arthropoda</taxon>
        <taxon>Crustacea</taxon>
        <taxon>Branchiopoda</taxon>
        <taxon>Diplostraca</taxon>
        <taxon>Cladocera</taxon>
        <taxon>Anomopoda</taxon>
        <taxon>Daphniidae</taxon>
        <taxon>Daphnia</taxon>
    </lineage>
</organism>
<evidence type="ECO:0000313" key="1">
    <source>
        <dbReference type="EMBL" id="KZS06010.1"/>
    </source>
</evidence>
<gene>
    <name evidence="1" type="ORF">APZ42_030493</name>
</gene>
<name>A0A164NJK1_9CRUS</name>
<comment type="caution">
    <text evidence="1">The sequence shown here is derived from an EMBL/GenBank/DDBJ whole genome shotgun (WGS) entry which is preliminary data.</text>
</comment>